<evidence type="ECO:0000313" key="2">
    <source>
        <dbReference type="EMBL" id="CAF2764034.1"/>
    </source>
</evidence>
<proteinExistence type="predicted"/>
<accession>A0A7R8CBU6</accession>
<dbReference type="EMBL" id="HG994580">
    <property type="protein sequence ID" value="CAF2764034.1"/>
    <property type="molecule type" value="Genomic_DNA"/>
</dbReference>
<name>A0A7R8CBU6_LEPSM</name>
<reference evidence="2" key="1">
    <citation type="submission" date="2021-02" db="EMBL/GenBank/DDBJ databases">
        <authorList>
            <person name="Bekaert M."/>
        </authorList>
    </citation>
    <scope>NUCLEOTIDE SEQUENCE</scope>
    <source>
        <strain evidence="2">IoA-00</strain>
    </source>
</reference>
<keyword evidence="3" id="KW-1185">Reference proteome</keyword>
<evidence type="ECO:0000256" key="1">
    <source>
        <dbReference type="SAM" id="MobiDB-lite"/>
    </source>
</evidence>
<feature type="region of interest" description="Disordered" evidence="1">
    <location>
        <begin position="7"/>
        <end position="34"/>
    </location>
</feature>
<dbReference type="InterPro" id="IPR036415">
    <property type="entry name" value="Lamin_tail_dom_sf"/>
</dbReference>
<feature type="compositionally biased region" description="Basic and acidic residues" evidence="1">
    <location>
        <begin position="7"/>
        <end position="25"/>
    </location>
</feature>
<protein>
    <submittedName>
        <fullName evidence="2">(salmon louse) hypothetical protein</fullName>
    </submittedName>
</protein>
<sequence>MIELFREMNDSEACHRRELTPRDEESPSSPSIVSSSGKIFRKWIWKGTPSIIIEPLNDDAKGRPILNHTADDISIGGWKLSCIVVDATDVDHSPPTSLTMKNKSCSKGEYSVVTLTKKDDEFESIRVIKKIKSYSSKRHAGRGSSFGDINQHF</sequence>
<dbReference type="Proteomes" id="UP000675881">
    <property type="component" value="Chromosome 1"/>
</dbReference>
<dbReference type="OrthoDB" id="102442at2759"/>
<dbReference type="AlphaFoldDB" id="A0A7R8CBU6"/>
<evidence type="ECO:0000313" key="3">
    <source>
        <dbReference type="Proteomes" id="UP000675881"/>
    </source>
</evidence>
<dbReference type="SUPFAM" id="SSF74853">
    <property type="entry name" value="Lamin A/C globular tail domain"/>
    <property type="match status" value="1"/>
</dbReference>
<organism evidence="2 3">
    <name type="scientific">Lepeophtheirus salmonis</name>
    <name type="common">Salmon louse</name>
    <name type="synonym">Caligus salmonis</name>
    <dbReference type="NCBI Taxonomy" id="72036"/>
    <lineage>
        <taxon>Eukaryota</taxon>
        <taxon>Metazoa</taxon>
        <taxon>Ecdysozoa</taxon>
        <taxon>Arthropoda</taxon>
        <taxon>Crustacea</taxon>
        <taxon>Multicrustacea</taxon>
        <taxon>Hexanauplia</taxon>
        <taxon>Copepoda</taxon>
        <taxon>Siphonostomatoida</taxon>
        <taxon>Caligidae</taxon>
        <taxon>Lepeophtheirus</taxon>
    </lineage>
</organism>
<gene>
    <name evidence="2" type="ORF">LSAA_1208</name>
</gene>